<proteinExistence type="predicted"/>
<name>A0ABW2SBT9_9BURK</name>
<dbReference type="Pfam" id="PF10119">
    <property type="entry name" value="MethyTransf_Reg"/>
    <property type="match status" value="1"/>
</dbReference>
<reference evidence="3" key="1">
    <citation type="journal article" date="2019" name="Int. J. Syst. Evol. Microbiol.">
        <title>The Global Catalogue of Microorganisms (GCM) 10K type strain sequencing project: providing services to taxonomists for standard genome sequencing and annotation.</title>
        <authorList>
            <consortium name="The Broad Institute Genomics Platform"/>
            <consortium name="The Broad Institute Genome Sequencing Center for Infectious Disease"/>
            <person name="Wu L."/>
            <person name="Ma J."/>
        </authorList>
    </citation>
    <scope>NUCLEOTIDE SEQUENCE [LARGE SCALE GENOMIC DNA]</scope>
    <source>
        <strain evidence="3">CCUG 53903</strain>
    </source>
</reference>
<comment type="caution">
    <text evidence="2">The sequence shown here is derived from an EMBL/GenBank/DDBJ whole genome shotgun (WGS) entry which is preliminary data.</text>
</comment>
<accession>A0ABW2SBT9</accession>
<dbReference type="InterPro" id="IPR018773">
    <property type="entry name" value="MeTrfase_reg_dom_prd"/>
</dbReference>
<protein>
    <submittedName>
        <fullName evidence="2">Class I SAM-dependent methyltransferase</fullName>
    </submittedName>
</protein>
<dbReference type="SUPFAM" id="SSF53335">
    <property type="entry name" value="S-adenosyl-L-methionine-dependent methyltransferases"/>
    <property type="match status" value="1"/>
</dbReference>
<dbReference type="GO" id="GO:0008168">
    <property type="term" value="F:methyltransferase activity"/>
    <property type="evidence" value="ECO:0007669"/>
    <property type="project" value="UniProtKB-KW"/>
</dbReference>
<dbReference type="RefSeq" id="WP_382200748.1">
    <property type="nucleotide sequence ID" value="NZ_JBHTBZ010000024.1"/>
</dbReference>
<keyword evidence="3" id="KW-1185">Reference proteome</keyword>
<sequence>MSQWSEGYVTDITYTYGYYGELNPLRARWALARAGFRGPEVHQACELGFGQGMSINLHAAASDVHWCGTDFNPSQVAFAQGLARASGAHALLSDEAFESFCARTDLPDFDYIGLHGIWSWISDRNRRVIADFLRRKLRVGGVVYLSYNTLPGWASFAPMRELLLAHHERMSAPGTAVGTRIDAALAFGQKLMQTQPKVAAALPSMAGRLNKVQTQSRAYLAHEYFNADWAPMYFSDMAKHLADCKLSFACSAHLPDHADGLNLSDDQVAMLRGIDDVNLRELTRDLLVNQQFRRDLWVKGPVKMRPAERMAVLRQQQVLLVVPRGDVKLKVSGSRGEADMSAPIYAALLDVLAQAPLRPHAVGELEKQLPQAAPFSAAHLIEAVTLLVATGQVQLVAAPAPAPSVVQSSQRLNEAIAQMARDGGDVRYLSSPVLGGGVEVNRFEQLFLAQCWGGELRPQAWAEAVWQTLSAAGERLVGPDGKPLTTPQDNLKVLLEKAQVFATQRLPVLRAAGLLA</sequence>
<dbReference type="Gene3D" id="3.40.50.150">
    <property type="entry name" value="Vaccinia Virus protein VP39"/>
    <property type="match status" value="1"/>
</dbReference>
<organism evidence="2 3">
    <name type="scientific">Hydrogenophaga defluvii</name>
    <dbReference type="NCBI Taxonomy" id="249410"/>
    <lineage>
        <taxon>Bacteria</taxon>
        <taxon>Pseudomonadati</taxon>
        <taxon>Pseudomonadota</taxon>
        <taxon>Betaproteobacteria</taxon>
        <taxon>Burkholderiales</taxon>
        <taxon>Comamonadaceae</taxon>
        <taxon>Hydrogenophaga</taxon>
    </lineage>
</organism>
<dbReference type="GO" id="GO:0032259">
    <property type="term" value="P:methylation"/>
    <property type="evidence" value="ECO:0007669"/>
    <property type="project" value="UniProtKB-KW"/>
</dbReference>
<feature type="domain" description="Methyltransferase regulatory" evidence="1">
    <location>
        <begin position="217"/>
        <end position="299"/>
    </location>
</feature>
<dbReference type="Proteomes" id="UP001596457">
    <property type="component" value="Unassembled WGS sequence"/>
</dbReference>
<evidence type="ECO:0000313" key="2">
    <source>
        <dbReference type="EMBL" id="MFC7460991.1"/>
    </source>
</evidence>
<evidence type="ECO:0000313" key="3">
    <source>
        <dbReference type="Proteomes" id="UP001596457"/>
    </source>
</evidence>
<gene>
    <name evidence="2" type="ORF">ACFQU0_11205</name>
</gene>
<keyword evidence="2" id="KW-0808">Transferase</keyword>
<keyword evidence="2" id="KW-0489">Methyltransferase</keyword>
<dbReference type="InterPro" id="IPR029063">
    <property type="entry name" value="SAM-dependent_MTases_sf"/>
</dbReference>
<dbReference type="EMBL" id="JBHTBZ010000024">
    <property type="protein sequence ID" value="MFC7460991.1"/>
    <property type="molecule type" value="Genomic_DNA"/>
</dbReference>
<evidence type="ECO:0000259" key="1">
    <source>
        <dbReference type="Pfam" id="PF10119"/>
    </source>
</evidence>